<dbReference type="SUPFAM" id="SSF54373">
    <property type="entry name" value="FAD-linked reductases, C-terminal domain"/>
    <property type="match status" value="1"/>
</dbReference>
<keyword evidence="4" id="KW-1185">Reference proteome</keyword>
<dbReference type="RefSeq" id="WP_206708088.1">
    <property type="nucleotide sequence ID" value="NZ_CP059066.1"/>
</dbReference>
<organism evidence="3 4">
    <name type="scientific">Koleobacter methoxysyntrophicus</name>
    <dbReference type="NCBI Taxonomy" id="2751313"/>
    <lineage>
        <taxon>Bacteria</taxon>
        <taxon>Bacillati</taxon>
        <taxon>Bacillota</taxon>
        <taxon>Clostridia</taxon>
        <taxon>Koleobacterales</taxon>
        <taxon>Koleobacteraceae</taxon>
        <taxon>Koleobacter</taxon>
    </lineage>
</organism>
<dbReference type="Proteomes" id="UP000662904">
    <property type="component" value="Chromosome"/>
</dbReference>
<protein>
    <submittedName>
        <fullName evidence="3">Hydrogen cyanide synthase subunit HcnC</fullName>
        <ecNumber evidence="3">1.4.99.5</ecNumber>
    </submittedName>
</protein>
<feature type="domain" description="FAD dependent oxidoreductase" evidence="2">
    <location>
        <begin position="6"/>
        <end position="367"/>
    </location>
</feature>
<sequence>MENRYDVIVIGGGIIGLSVSYHLTEKQKRVLLIEKNEIGAGASSSCDEMILMQSKKPGLLLEMALESLELYKTLSEKLGIDLEFQNRGGMILIEDREQLKFMEDFVKKQKSYGLDVQIIEGNDIYKKQPFASGNIVASTYSPIDSQVNPLKVMKGFLKKGRENGLEIIKGFSMSSIEKKGDKWEIELEDKSRYCSEFIVNAAGAWAPQVAKLIDVEIPIKPKKGQIAVTEQIPSLGETNIWDAGYIVAKLDPNSAGNRDEVLKELGIGLSFARTMDGNYFIGGSREFAGFDTSTDYRCIKTIVSQALKFFPILKNVNIIRTFAGLRPATPDGKPIIGEAAGRKGFFIAAGHEGDGIALAPITGKIVSGLICGDKPPFNLEELSPDRFQKEGSD</sequence>
<dbReference type="GO" id="GO:0005737">
    <property type="term" value="C:cytoplasm"/>
    <property type="evidence" value="ECO:0007669"/>
    <property type="project" value="TreeGrafter"/>
</dbReference>
<evidence type="ECO:0000259" key="2">
    <source>
        <dbReference type="Pfam" id="PF01266"/>
    </source>
</evidence>
<evidence type="ECO:0000313" key="3">
    <source>
        <dbReference type="EMBL" id="QSQ07837.1"/>
    </source>
</evidence>
<proteinExistence type="predicted"/>
<dbReference type="AlphaFoldDB" id="A0A8A0RJZ8"/>
<dbReference type="PANTHER" id="PTHR13847:SF287">
    <property type="entry name" value="FAD-DEPENDENT OXIDOREDUCTASE DOMAIN-CONTAINING PROTEIN 1"/>
    <property type="match status" value="1"/>
</dbReference>
<dbReference type="Pfam" id="PF01266">
    <property type="entry name" value="DAO"/>
    <property type="match status" value="1"/>
</dbReference>
<keyword evidence="1 3" id="KW-0560">Oxidoreductase</keyword>
<evidence type="ECO:0000313" key="4">
    <source>
        <dbReference type="Proteomes" id="UP000662904"/>
    </source>
</evidence>
<reference evidence="3" key="1">
    <citation type="submission" date="2020-07" db="EMBL/GenBank/DDBJ databases">
        <title>Koleobacter methoxysyntrophicus gen. nov., sp. nov., a novel anaerobic bacterium isolated from deep subsurface oil field and proposal of Koleobacterales ord. nov. in the phylum Firmicutes.</title>
        <authorList>
            <person name="Sakamoto S."/>
            <person name="Tamaki H."/>
        </authorList>
    </citation>
    <scope>NUCLEOTIDE SEQUENCE</scope>
    <source>
        <strain evidence="3">NRmbB1</strain>
    </source>
</reference>
<dbReference type="SUPFAM" id="SSF51905">
    <property type="entry name" value="FAD/NAD(P)-binding domain"/>
    <property type="match status" value="1"/>
</dbReference>
<dbReference type="Gene3D" id="3.50.50.60">
    <property type="entry name" value="FAD/NAD(P)-binding domain"/>
    <property type="match status" value="1"/>
</dbReference>
<dbReference type="EMBL" id="CP059066">
    <property type="protein sequence ID" value="QSQ07837.1"/>
    <property type="molecule type" value="Genomic_DNA"/>
</dbReference>
<dbReference type="KEGG" id="kme:H0A61_00154"/>
<name>A0A8A0RJZ8_9FIRM</name>
<gene>
    <name evidence="3" type="primary">hcnC_1</name>
    <name evidence="3" type="ORF">H0A61_00154</name>
</gene>
<dbReference type="EC" id="1.4.99.5" evidence="3"/>
<dbReference type="GO" id="GO:0050622">
    <property type="term" value="F:glycine dehydrogenase (cyanide-forming) activity"/>
    <property type="evidence" value="ECO:0007669"/>
    <property type="project" value="UniProtKB-EC"/>
</dbReference>
<dbReference type="InterPro" id="IPR006076">
    <property type="entry name" value="FAD-dep_OxRdtase"/>
</dbReference>
<accession>A0A8A0RJZ8</accession>
<dbReference type="PANTHER" id="PTHR13847">
    <property type="entry name" value="SARCOSINE DEHYDROGENASE-RELATED"/>
    <property type="match status" value="1"/>
</dbReference>
<evidence type="ECO:0000256" key="1">
    <source>
        <dbReference type="ARBA" id="ARBA00023002"/>
    </source>
</evidence>
<dbReference type="Gene3D" id="3.30.9.10">
    <property type="entry name" value="D-Amino Acid Oxidase, subunit A, domain 2"/>
    <property type="match status" value="1"/>
</dbReference>
<dbReference type="InterPro" id="IPR036188">
    <property type="entry name" value="FAD/NAD-bd_sf"/>
</dbReference>